<dbReference type="AlphaFoldDB" id="A0A8R1E9P4"/>
<dbReference type="InterPro" id="IPR000477">
    <property type="entry name" value="RT_dom"/>
</dbReference>
<organism evidence="2 3">
    <name type="scientific">Caenorhabditis japonica</name>
    <dbReference type="NCBI Taxonomy" id="281687"/>
    <lineage>
        <taxon>Eukaryota</taxon>
        <taxon>Metazoa</taxon>
        <taxon>Ecdysozoa</taxon>
        <taxon>Nematoda</taxon>
        <taxon>Chromadorea</taxon>
        <taxon>Rhabditida</taxon>
        <taxon>Rhabditina</taxon>
        <taxon>Rhabditomorpha</taxon>
        <taxon>Rhabditoidea</taxon>
        <taxon>Rhabditidae</taxon>
        <taxon>Peloderinae</taxon>
        <taxon>Caenorhabditis</taxon>
    </lineage>
</organism>
<reference evidence="3" key="1">
    <citation type="submission" date="2010-08" db="EMBL/GenBank/DDBJ databases">
        <authorList>
            <consortium name="Caenorhabditis japonica Sequencing Consortium"/>
            <person name="Wilson R.K."/>
        </authorList>
    </citation>
    <scope>NUCLEOTIDE SEQUENCE [LARGE SCALE GENOMIC DNA]</scope>
    <source>
        <strain evidence="3">DF5081</strain>
    </source>
</reference>
<proteinExistence type="predicted"/>
<evidence type="ECO:0000259" key="1">
    <source>
        <dbReference type="PROSITE" id="PS50878"/>
    </source>
</evidence>
<dbReference type="SUPFAM" id="SSF56672">
    <property type="entry name" value="DNA/RNA polymerases"/>
    <property type="match status" value="1"/>
</dbReference>
<name>A0A8R1E9P4_CAEJA</name>
<dbReference type="Pfam" id="PF00078">
    <property type="entry name" value="RVT_1"/>
    <property type="match status" value="1"/>
</dbReference>
<reference evidence="2" key="2">
    <citation type="submission" date="2022-06" db="UniProtKB">
        <authorList>
            <consortium name="EnsemblMetazoa"/>
        </authorList>
    </citation>
    <scope>IDENTIFICATION</scope>
    <source>
        <strain evidence="2">DF5081</strain>
    </source>
</reference>
<dbReference type="PROSITE" id="PS50878">
    <property type="entry name" value="RT_POL"/>
    <property type="match status" value="1"/>
</dbReference>
<keyword evidence="3" id="KW-1185">Reference proteome</keyword>
<dbReference type="EnsemblMetazoa" id="CJA32055.1">
    <property type="protein sequence ID" value="CJA32055.1"/>
    <property type="gene ID" value="WBGene00207902"/>
</dbReference>
<evidence type="ECO:0000313" key="3">
    <source>
        <dbReference type="Proteomes" id="UP000005237"/>
    </source>
</evidence>
<feature type="domain" description="Reverse transcriptase" evidence="1">
    <location>
        <begin position="1"/>
        <end position="172"/>
    </location>
</feature>
<dbReference type="InterPro" id="IPR043502">
    <property type="entry name" value="DNA/RNA_pol_sf"/>
</dbReference>
<protein>
    <submittedName>
        <fullName evidence="2">Reverse transcriptase domain-containing protein</fullName>
    </submittedName>
</protein>
<dbReference type="Proteomes" id="UP000005237">
    <property type="component" value="Unassembled WGS sequence"/>
</dbReference>
<evidence type="ECO:0000313" key="2">
    <source>
        <dbReference type="EnsemblMetazoa" id="CJA32055.1"/>
    </source>
</evidence>
<accession>A0A8R1E9P4</accession>
<dbReference type="PANTHER" id="PTHR33332">
    <property type="entry name" value="REVERSE TRANSCRIPTASE DOMAIN-CONTAINING PROTEIN"/>
    <property type="match status" value="1"/>
</dbReference>
<sequence length="259" mass="29313">MLESLNDWTNSIERGSQVDVIYFDYAKAFDRVPHDLLLDKLVSIKLNGNLLKWLASYLSNRTFTVKVTKNQSSTKMAQCGVPQGAVLSPILFGIYVNEIPSKLPMGVHCKQFADDIKLYSEIPKDSDPQNNKLQQAIDAICQWSETKKLALNNSKTILISLGKTTKNCDYVINGSPIERPDGSTTYNRPEIRKLVLTYFSDLYAATTREPRSRYTYPDDPEILQHEVEHAIVTTKTNISPGPDHITMLQLKLGNKSRCW</sequence>